<feature type="binding site" evidence="8">
    <location>
        <position position="200"/>
    </location>
    <ligand>
        <name>substrate</name>
    </ligand>
</feature>
<feature type="binding site" evidence="8">
    <location>
        <position position="290"/>
    </location>
    <ligand>
        <name>substrate</name>
    </ligand>
</feature>
<dbReference type="InterPro" id="IPR017861">
    <property type="entry name" value="KAE1/TsaD"/>
</dbReference>
<evidence type="ECO:0000256" key="2">
    <source>
        <dbReference type="ARBA" id="ARBA00022679"/>
    </source>
</evidence>
<dbReference type="Pfam" id="PF00814">
    <property type="entry name" value="TsaD"/>
    <property type="match status" value="1"/>
</dbReference>
<feature type="binding site" evidence="8">
    <location>
        <position position="196"/>
    </location>
    <ligand>
        <name>substrate</name>
    </ligand>
</feature>
<dbReference type="PANTHER" id="PTHR11735:SF6">
    <property type="entry name" value="TRNA N6-ADENOSINE THREONYLCARBAMOYLTRANSFERASE, MITOCHONDRIAL"/>
    <property type="match status" value="1"/>
</dbReference>
<keyword evidence="10" id="KW-0378">Hydrolase</keyword>
<dbReference type="PANTHER" id="PTHR11735">
    <property type="entry name" value="TRNA N6-ADENOSINE THREONYLCARBAMOYLTRANSFERASE"/>
    <property type="match status" value="1"/>
</dbReference>
<dbReference type="NCBIfam" id="TIGR03723">
    <property type="entry name" value="T6A_TsaD_YgjD"/>
    <property type="match status" value="1"/>
</dbReference>
<comment type="subcellular location">
    <subcellularLocation>
        <location evidence="8">Cytoplasm</location>
    </subcellularLocation>
</comment>
<dbReference type="GO" id="GO:0016787">
    <property type="term" value="F:hydrolase activity"/>
    <property type="evidence" value="ECO:0007669"/>
    <property type="project" value="UniProtKB-KW"/>
</dbReference>
<evidence type="ECO:0000256" key="7">
    <source>
        <dbReference type="ARBA" id="ARBA00048117"/>
    </source>
</evidence>
<accession>E3CV40</accession>
<name>E3CV40_9BACT</name>
<evidence type="ECO:0000313" key="11">
    <source>
        <dbReference type="Proteomes" id="UP000005096"/>
    </source>
</evidence>
<evidence type="ECO:0000256" key="5">
    <source>
        <dbReference type="ARBA" id="ARBA00023004"/>
    </source>
</evidence>
<dbReference type="GO" id="GO:0002949">
    <property type="term" value="P:tRNA threonylcarbamoyladenosine modification"/>
    <property type="evidence" value="ECO:0007669"/>
    <property type="project" value="UniProtKB-UniRule"/>
</dbReference>
<feature type="binding site" evidence="8">
    <location>
        <position position="131"/>
    </location>
    <ligand>
        <name>Fe cation</name>
        <dbReference type="ChEBI" id="CHEBI:24875"/>
    </ligand>
</feature>
<comment type="catalytic activity">
    <reaction evidence="7 8">
        <text>L-threonylcarbamoyladenylate + adenosine(37) in tRNA = N(6)-L-threonylcarbamoyladenosine(37) in tRNA + AMP + H(+)</text>
        <dbReference type="Rhea" id="RHEA:37059"/>
        <dbReference type="Rhea" id="RHEA-COMP:10162"/>
        <dbReference type="Rhea" id="RHEA-COMP:10163"/>
        <dbReference type="ChEBI" id="CHEBI:15378"/>
        <dbReference type="ChEBI" id="CHEBI:73682"/>
        <dbReference type="ChEBI" id="CHEBI:74411"/>
        <dbReference type="ChEBI" id="CHEBI:74418"/>
        <dbReference type="ChEBI" id="CHEBI:456215"/>
        <dbReference type="EC" id="2.3.1.234"/>
    </reaction>
</comment>
<evidence type="ECO:0000256" key="1">
    <source>
        <dbReference type="ARBA" id="ARBA00022490"/>
    </source>
</evidence>
<keyword evidence="2 8" id="KW-0808">Transferase</keyword>
<feature type="domain" description="Gcp-like" evidence="9">
    <location>
        <begin position="38"/>
        <end position="324"/>
    </location>
</feature>
<dbReference type="Gene3D" id="3.30.420.40">
    <property type="match status" value="2"/>
</dbReference>
<feature type="binding site" evidence="8">
    <location>
        <position position="318"/>
    </location>
    <ligand>
        <name>Fe cation</name>
        <dbReference type="ChEBI" id="CHEBI:24875"/>
    </ligand>
</feature>
<comment type="cofactor">
    <cofactor evidence="8">
        <name>Fe(2+)</name>
        <dbReference type="ChEBI" id="CHEBI:29033"/>
    </cofactor>
    <text evidence="8">Binds 1 Fe(2+) ion per subunit.</text>
</comment>
<organism evidence="10 11">
    <name type="scientific">Aminomonas paucivorans DSM 12260</name>
    <dbReference type="NCBI Taxonomy" id="584708"/>
    <lineage>
        <taxon>Bacteria</taxon>
        <taxon>Thermotogati</taxon>
        <taxon>Synergistota</taxon>
        <taxon>Synergistia</taxon>
        <taxon>Synergistales</taxon>
        <taxon>Synergistaceae</taxon>
        <taxon>Aminomonas</taxon>
    </lineage>
</organism>
<dbReference type="GO" id="GO:0061711">
    <property type="term" value="F:tRNA N(6)-L-threonylcarbamoyladenine synthase activity"/>
    <property type="evidence" value="ECO:0007669"/>
    <property type="project" value="UniProtKB-EC"/>
</dbReference>
<keyword evidence="4 8" id="KW-0479">Metal-binding</keyword>
<evidence type="ECO:0000313" key="10">
    <source>
        <dbReference type="EMBL" id="EFQ24127.1"/>
    </source>
</evidence>
<dbReference type="STRING" id="584708.Apau_1709"/>
<dbReference type="NCBIfam" id="TIGR00329">
    <property type="entry name" value="gcp_kae1"/>
    <property type="match status" value="1"/>
</dbReference>
<comment type="function">
    <text evidence="8">Required for the formation of a threonylcarbamoyl group on adenosine at position 37 (t(6)A37) in tRNAs that read codons beginning with adenine. Is involved in the transfer of the threonylcarbamoyl moiety of threonylcarbamoyl-AMP (TC-AMP) to the N6 group of A37, together with TsaE and TsaB. TsaD likely plays a direct catalytic role in this reaction.</text>
</comment>
<dbReference type="PRINTS" id="PR00789">
    <property type="entry name" value="OSIALOPTASE"/>
</dbReference>
<dbReference type="CDD" id="cd24133">
    <property type="entry name" value="ASKHA_NBD_TsaD_bac"/>
    <property type="match status" value="1"/>
</dbReference>
<dbReference type="InterPro" id="IPR022450">
    <property type="entry name" value="TsaD"/>
</dbReference>
<dbReference type="eggNOG" id="COG0533">
    <property type="taxonomic scope" value="Bacteria"/>
</dbReference>
<feature type="binding site" evidence="8">
    <location>
        <position position="127"/>
    </location>
    <ligand>
        <name>Fe cation</name>
        <dbReference type="ChEBI" id="CHEBI:24875"/>
    </ligand>
</feature>
<dbReference type="HOGENOM" id="CLU_023208_0_2_0"/>
<dbReference type="InterPro" id="IPR043129">
    <property type="entry name" value="ATPase_NBD"/>
</dbReference>
<dbReference type="EMBL" id="CM001022">
    <property type="protein sequence ID" value="EFQ24127.1"/>
    <property type="molecule type" value="Genomic_DNA"/>
</dbReference>
<feature type="binding site" evidence="8">
    <location>
        <begin position="150"/>
        <end position="154"/>
    </location>
    <ligand>
        <name>substrate</name>
    </ligand>
</feature>
<evidence type="ECO:0000256" key="4">
    <source>
        <dbReference type="ARBA" id="ARBA00022723"/>
    </source>
</evidence>
<sequence>MRGLFPLTLVAGDPFLTLGIETSCDDTAVAVLEGPRRVLAAGLSSQVEDHAPHGGVVPELASRKHQEAILPLLHQVLDRAGIRNPARELHLVAVTSGPGLMGSLLVGVMTAKALSQAWEVPLVSVNHLEGHLFANVVAHGDLKPPFLCLIVSGGHTEILLVRAFGDYQVLGGTRDDAAGEAYDKVAKLLGLGYPGGPVVDRLAATGNPEAFPLPVPLSGSGVVEFSFSGLKTAVLWVLKRLEKDGLPVPVEDLCASFQRAAVASLLEKTRVAVEQTGVRQVALSGGVGANSALRAGLEEEGARRGWRVYLPPRDLCTDNGVMIAAAGYSSFRRGIRCDVTFAPDPSWELNA</sequence>
<dbReference type="FunFam" id="3.30.420.40:FF:000040">
    <property type="entry name" value="tRNA N6-adenosine threonylcarbamoyltransferase"/>
    <property type="match status" value="1"/>
</dbReference>
<dbReference type="InterPro" id="IPR000905">
    <property type="entry name" value="Gcp-like_dom"/>
</dbReference>
<dbReference type="FunFam" id="3.30.420.40:FF:000012">
    <property type="entry name" value="tRNA N6-adenosine threonylcarbamoyltransferase"/>
    <property type="match status" value="1"/>
</dbReference>
<dbReference type="PaxDb" id="584708-Apau_1709"/>
<evidence type="ECO:0000256" key="3">
    <source>
        <dbReference type="ARBA" id="ARBA00022694"/>
    </source>
</evidence>
<keyword evidence="6 8" id="KW-0012">Acyltransferase</keyword>
<gene>
    <name evidence="8" type="primary">tsaD</name>
    <name evidence="10" type="ORF">Apau_1709</name>
</gene>
<dbReference type="AlphaFoldDB" id="E3CV40"/>
<keyword evidence="5 8" id="KW-0408">Iron</keyword>
<evidence type="ECO:0000256" key="8">
    <source>
        <dbReference type="HAMAP-Rule" id="MF_01445"/>
    </source>
</evidence>
<dbReference type="GO" id="GO:0005506">
    <property type="term" value="F:iron ion binding"/>
    <property type="evidence" value="ECO:0007669"/>
    <property type="project" value="UniProtKB-UniRule"/>
</dbReference>
<dbReference type="SUPFAM" id="SSF53067">
    <property type="entry name" value="Actin-like ATPase domain"/>
    <property type="match status" value="2"/>
</dbReference>
<dbReference type="EC" id="2.3.1.234" evidence="8"/>
<comment type="similarity">
    <text evidence="8">Belongs to the KAE1 / TsaD family.</text>
</comment>
<feature type="binding site" evidence="8">
    <location>
        <position position="183"/>
    </location>
    <ligand>
        <name>substrate</name>
    </ligand>
</feature>
<proteinExistence type="inferred from homology"/>
<keyword evidence="1 8" id="KW-0963">Cytoplasm</keyword>
<dbReference type="GO" id="GO:0005737">
    <property type="term" value="C:cytoplasm"/>
    <property type="evidence" value="ECO:0007669"/>
    <property type="project" value="UniProtKB-SubCell"/>
</dbReference>
<keyword evidence="3 8" id="KW-0819">tRNA processing</keyword>
<dbReference type="HAMAP" id="MF_01445">
    <property type="entry name" value="TsaD"/>
    <property type="match status" value="1"/>
</dbReference>
<keyword evidence="11" id="KW-1185">Reference proteome</keyword>
<evidence type="ECO:0000256" key="6">
    <source>
        <dbReference type="ARBA" id="ARBA00023315"/>
    </source>
</evidence>
<reference evidence="10 11" key="1">
    <citation type="journal article" date="2010" name="Stand. Genomic Sci.">
        <title>Non-contiguous finished genome sequence of Aminomonas paucivorans type strain (GLU-3).</title>
        <authorList>
            <person name="Pitluck S."/>
            <person name="Yasawong M."/>
            <person name="Held B."/>
            <person name="Lapidus A."/>
            <person name="Nolan M."/>
            <person name="Copeland A."/>
            <person name="Lucas S."/>
            <person name="Del Rio T.G."/>
            <person name="Tice H."/>
            <person name="Cheng J.F."/>
            <person name="Chertkov O."/>
            <person name="Goodwin L."/>
            <person name="Tapia R."/>
            <person name="Han C."/>
            <person name="Liolios K."/>
            <person name="Ivanova N."/>
            <person name="Mavromatis K."/>
            <person name="Ovchinnikova G."/>
            <person name="Pati A."/>
            <person name="Chen A."/>
            <person name="Palaniappan K."/>
            <person name="Land M."/>
            <person name="Hauser L."/>
            <person name="Chang Y.J."/>
            <person name="Jeffries C.D."/>
            <person name="Pukall R."/>
            <person name="Spring S."/>
            <person name="Rohde M."/>
            <person name="Sikorski J."/>
            <person name="Goker M."/>
            <person name="Woyke T."/>
            <person name="Bristow J."/>
            <person name="Eisen J.A."/>
            <person name="Markowitz V."/>
            <person name="Hugenholtz P."/>
            <person name="Kyrpides N.C."/>
            <person name="Klenk H.P."/>
        </authorList>
    </citation>
    <scope>NUCLEOTIDE SEQUENCE [LARGE SCALE GENOMIC DNA]</scope>
    <source>
        <strain evidence="10 11">DSM 12260</strain>
    </source>
</reference>
<evidence type="ECO:0000259" key="9">
    <source>
        <dbReference type="Pfam" id="PF00814"/>
    </source>
</evidence>
<protein>
    <recommendedName>
        <fullName evidence="8">tRNA N6-adenosine threonylcarbamoyltransferase</fullName>
        <ecNumber evidence="8">2.3.1.234</ecNumber>
    </recommendedName>
    <alternativeName>
        <fullName evidence="8">N6-L-threonylcarbamoyladenine synthase</fullName>
        <shortName evidence="8">t(6)A synthase</shortName>
    </alternativeName>
    <alternativeName>
        <fullName evidence="8">t(6)A37 threonylcarbamoyladenosine biosynthesis protein TsaD</fullName>
    </alternativeName>
    <alternativeName>
        <fullName evidence="8">tRNA threonylcarbamoyladenosine biosynthesis protein TsaD</fullName>
    </alternativeName>
</protein>
<dbReference type="Proteomes" id="UP000005096">
    <property type="component" value="Chromosome"/>
</dbReference>